<keyword evidence="3 8" id="KW-0997">Cell inner membrane</keyword>
<dbReference type="GO" id="GO:0089705">
    <property type="term" value="P:protein localization to outer membrane"/>
    <property type="evidence" value="ECO:0007669"/>
    <property type="project" value="TreeGrafter"/>
</dbReference>
<dbReference type="NCBIfam" id="TIGR02211">
    <property type="entry name" value="LolD_lipo_ex"/>
    <property type="match status" value="1"/>
</dbReference>
<keyword evidence="5 8" id="KW-0067">ATP-binding</keyword>
<reference evidence="11 12" key="1">
    <citation type="submission" date="2018-07" db="EMBL/GenBank/DDBJ databases">
        <title>Genomic Encyclopedia of Type Strains, Phase IV (KMG-IV): sequencing the most valuable type-strain genomes for metagenomic binning, comparative biology and taxonomic classification.</title>
        <authorList>
            <person name="Goeker M."/>
        </authorList>
    </citation>
    <scope>NUCLEOTIDE SEQUENCE [LARGE SCALE GENOMIC DNA]</scope>
    <source>
        <strain evidence="11 12">DSM 21352</strain>
    </source>
</reference>
<dbReference type="Gene3D" id="3.40.50.300">
    <property type="entry name" value="P-loop containing nucleotide triphosphate hydrolases"/>
    <property type="match status" value="1"/>
</dbReference>
<evidence type="ECO:0000256" key="8">
    <source>
        <dbReference type="RuleBase" id="RU367068"/>
    </source>
</evidence>
<evidence type="ECO:0000259" key="10">
    <source>
        <dbReference type="PROSITE" id="PS50893"/>
    </source>
</evidence>
<feature type="region of interest" description="Disordered" evidence="9">
    <location>
        <begin position="1"/>
        <end position="26"/>
    </location>
</feature>
<feature type="domain" description="ABC transporter" evidence="10">
    <location>
        <begin position="35"/>
        <end position="253"/>
    </location>
</feature>
<dbReference type="GO" id="GO:0016887">
    <property type="term" value="F:ATP hydrolysis activity"/>
    <property type="evidence" value="ECO:0007669"/>
    <property type="project" value="InterPro"/>
</dbReference>
<keyword evidence="4 8" id="KW-0547">Nucleotide-binding</keyword>
<dbReference type="EMBL" id="QQAV01000008">
    <property type="protein sequence ID" value="RDI21964.1"/>
    <property type="molecule type" value="Genomic_DNA"/>
</dbReference>
<dbReference type="InterPro" id="IPR003439">
    <property type="entry name" value="ABC_transporter-like_ATP-bd"/>
</dbReference>
<dbReference type="RefSeq" id="WP_114803880.1">
    <property type="nucleotide sequence ID" value="NZ_QQAV01000008.1"/>
</dbReference>
<evidence type="ECO:0000256" key="4">
    <source>
        <dbReference type="ARBA" id="ARBA00022741"/>
    </source>
</evidence>
<evidence type="ECO:0000313" key="12">
    <source>
        <dbReference type="Proteomes" id="UP000255265"/>
    </source>
</evidence>
<evidence type="ECO:0000256" key="5">
    <source>
        <dbReference type="ARBA" id="ARBA00022840"/>
    </source>
</evidence>
<dbReference type="FunFam" id="3.40.50.300:FF:000230">
    <property type="entry name" value="Lipoprotein-releasing system ATP-binding protein LolD"/>
    <property type="match status" value="1"/>
</dbReference>
<gene>
    <name evidence="8" type="primary">lolD</name>
    <name evidence="11" type="ORF">DFR41_10888</name>
</gene>
<dbReference type="PANTHER" id="PTHR24220">
    <property type="entry name" value="IMPORT ATP-BINDING PROTEIN"/>
    <property type="match status" value="1"/>
</dbReference>
<evidence type="ECO:0000256" key="9">
    <source>
        <dbReference type="SAM" id="MobiDB-lite"/>
    </source>
</evidence>
<dbReference type="PANTHER" id="PTHR24220:SF689">
    <property type="entry name" value="LIPOPROTEIN-RELEASING SYSTEM ATP-BINDING PROTEIN LOLD"/>
    <property type="match status" value="1"/>
</dbReference>
<dbReference type="SMART" id="SM00382">
    <property type="entry name" value="AAA"/>
    <property type="match status" value="1"/>
</dbReference>
<dbReference type="GO" id="GO:0005886">
    <property type="term" value="C:plasma membrane"/>
    <property type="evidence" value="ECO:0007669"/>
    <property type="project" value="UniProtKB-SubCell"/>
</dbReference>
<dbReference type="InterPro" id="IPR017911">
    <property type="entry name" value="MacB-like_ATP-bd"/>
</dbReference>
<dbReference type="Pfam" id="PF00005">
    <property type="entry name" value="ABC_tran"/>
    <property type="match status" value="1"/>
</dbReference>
<comment type="similarity">
    <text evidence="8">Belongs to the ABC transporter superfamily. Lipoprotein translocase (TC 3.A.1.125) family.</text>
</comment>
<evidence type="ECO:0000256" key="3">
    <source>
        <dbReference type="ARBA" id="ARBA00022519"/>
    </source>
</evidence>
<dbReference type="GO" id="GO:0005524">
    <property type="term" value="F:ATP binding"/>
    <property type="evidence" value="ECO:0007669"/>
    <property type="project" value="UniProtKB-UniRule"/>
</dbReference>
<dbReference type="InterPro" id="IPR027417">
    <property type="entry name" value="P-loop_NTPase"/>
</dbReference>
<keyword evidence="11" id="KW-0449">Lipoprotein</keyword>
<dbReference type="OrthoDB" id="9802264at2"/>
<evidence type="ECO:0000256" key="2">
    <source>
        <dbReference type="ARBA" id="ARBA00022475"/>
    </source>
</evidence>
<dbReference type="AlphaFoldDB" id="A0A370FCZ4"/>
<organism evidence="11 12">
    <name type="scientific">Pseudacidovorax intermedius</name>
    <dbReference type="NCBI Taxonomy" id="433924"/>
    <lineage>
        <taxon>Bacteria</taxon>
        <taxon>Pseudomonadati</taxon>
        <taxon>Pseudomonadota</taxon>
        <taxon>Betaproteobacteria</taxon>
        <taxon>Burkholderiales</taxon>
        <taxon>Comamonadaceae</taxon>
        <taxon>Pseudacidovorax</taxon>
    </lineage>
</organism>
<keyword evidence="6 8" id="KW-1278">Translocase</keyword>
<sequence>MSKAPTLPASHGALPPEGALPALGRPGDGHPAVVLKARGLTKRFHEGRIDLTVLHGVDLDVRAGETMAIVGASGSGKSTLLHLLGGLDSPSSGTVELKSQPMGRLDAAAQGRLRNQYLGFVYQFHHLLPEFSALDNVAMPLKIRREAPEKAAEAARATLTAVGLGQRLSHRPAELSGGERQRVAIARALVTQPACVLADEPTGNLDRSTADTVFALMLQLARERGTAFVMVTHDETLAARCDRVLRLVQGRLAD</sequence>
<dbReference type="GO" id="GO:0022857">
    <property type="term" value="F:transmembrane transporter activity"/>
    <property type="evidence" value="ECO:0007669"/>
    <property type="project" value="TreeGrafter"/>
</dbReference>
<dbReference type="PROSITE" id="PS00211">
    <property type="entry name" value="ABC_TRANSPORTER_1"/>
    <property type="match status" value="1"/>
</dbReference>
<evidence type="ECO:0000256" key="6">
    <source>
        <dbReference type="ARBA" id="ARBA00022967"/>
    </source>
</evidence>
<comment type="caution">
    <text evidence="11">The sequence shown here is derived from an EMBL/GenBank/DDBJ whole genome shotgun (WGS) entry which is preliminary data.</text>
</comment>
<dbReference type="InterPro" id="IPR015854">
    <property type="entry name" value="ABC_transpr_LolD-like"/>
</dbReference>
<dbReference type="STRING" id="433924.NS331_04800"/>
<dbReference type="InterPro" id="IPR017871">
    <property type="entry name" value="ABC_transporter-like_CS"/>
</dbReference>
<keyword evidence="1 8" id="KW-0813">Transport</keyword>
<comment type="function">
    <text evidence="8">Part of the ABC transporter complex LolCDE involved in the translocation of mature outer membrane-directed lipoproteins, from the inner membrane to the periplasmic chaperone, LolA. Responsible for the formation of the LolA-lipoprotein complex in an ATP-dependent manner.</text>
</comment>
<keyword evidence="7 8" id="KW-0472">Membrane</keyword>
<dbReference type="Proteomes" id="UP000255265">
    <property type="component" value="Unassembled WGS sequence"/>
</dbReference>
<name>A0A370FCZ4_9BURK</name>
<accession>A0A370FCZ4</accession>
<dbReference type="SUPFAM" id="SSF52540">
    <property type="entry name" value="P-loop containing nucleoside triphosphate hydrolases"/>
    <property type="match status" value="1"/>
</dbReference>
<dbReference type="EC" id="7.6.2.-" evidence="8"/>
<dbReference type="CDD" id="cd03255">
    <property type="entry name" value="ABC_MJ0796_LolCDE_FtsE"/>
    <property type="match status" value="1"/>
</dbReference>
<keyword evidence="12" id="KW-1185">Reference proteome</keyword>
<comment type="subunit">
    <text evidence="8">The complex is composed of two ATP-binding proteins (LolD) and two transmembrane proteins (LolC and LolE).</text>
</comment>
<evidence type="ECO:0000256" key="7">
    <source>
        <dbReference type="ARBA" id="ARBA00023136"/>
    </source>
</evidence>
<dbReference type="PROSITE" id="PS50893">
    <property type="entry name" value="ABC_TRANSPORTER_2"/>
    <property type="match status" value="1"/>
</dbReference>
<protein>
    <recommendedName>
        <fullName evidence="8">Lipoprotein-releasing system ATP-binding protein LolD</fullName>
        <ecNumber evidence="8">7.6.2.-</ecNumber>
    </recommendedName>
</protein>
<dbReference type="GO" id="GO:0044874">
    <property type="term" value="P:lipoprotein localization to outer membrane"/>
    <property type="evidence" value="ECO:0007669"/>
    <property type="project" value="TreeGrafter"/>
</dbReference>
<evidence type="ECO:0000256" key="1">
    <source>
        <dbReference type="ARBA" id="ARBA00022448"/>
    </source>
</evidence>
<proteinExistence type="inferred from homology"/>
<evidence type="ECO:0000313" key="11">
    <source>
        <dbReference type="EMBL" id="RDI21964.1"/>
    </source>
</evidence>
<dbReference type="InterPro" id="IPR003593">
    <property type="entry name" value="AAA+_ATPase"/>
</dbReference>
<keyword evidence="2 8" id="KW-1003">Cell membrane</keyword>
<comment type="subcellular location">
    <subcellularLocation>
        <location evidence="8">Cell inner membrane</location>
        <topology evidence="8">Peripheral membrane protein</topology>
    </subcellularLocation>
</comment>
<dbReference type="InterPro" id="IPR011924">
    <property type="entry name" value="LolD_lipo_ATP-bd"/>
</dbReference>